<dbReference type="Gene3D" id="1.10.340.30">
    <property type="entry name" value="Hypothetical protein, domain 2"/>
    <property type="match status" value="1"/>
</dbReference>
<dbReference type="PANTHER" id="PTHR43003:SF5">
    <property type="entry name" value="DNA-3-METHYLADENINE GLYCOSYLASE"/>
    <property type="match status" value="1"/>
</dbReference>
<dbReference type="InterPro" id="IPR011257">
    <property type="entry name" value="DNA_glycosylase"/>
</dbReference>
<name>A0A6C0UFB5_9EURY</name>
<dbReference type="GO" id="GO:0008725">
    <property type="term" value="F:DNA-3-methyladenine glycosylase activity"/>
    <property type="evidence" value="ECO:0007669"/>
    <property type="project" value="TreeGrafter"/>
</dbReference>
<dbReference type="RefSeq" id="WP_163485352.1">
    <property type="nucleotide sequence ID" value="NZ_CP048739.1"/>
</dbReference>
<dbReference type="GO" id="GO:0043916">
    <property type="term" value="F:DNA-7-methylguanine glycosylase activity"/>
    <property type="evidence" value="ECO:0007669"/>
    <property type="project" value="TreeGrafter"/>
</dbReference>
<dbReference type="GO" id="GO:0032993">
    <property type="term" value="C:protein-DNA complex"/>
    <property type="evidence" value="ECO:0007669"/>
    <property type="project" value="TreeGrafter"/>
</dbReference>
<dbReference type="PANTHER" id="PTHR43003">
    <property type="entry name" value="DNA-3-METHYLADENINE GLYCOSYLASE"/>
    <property type="match status" value="1"/>
</dbReference>
<dbReference type="InterPro" id="IPR051912">
    <property type="entry name" value="Alkylbase_DNA_Glycosylase/TA"/>
</dbReference>
<evidence type="ECO:0000256" key="1">
    <source>
        <dbReference type="ARBA" id="ARBA00022763"/>
    </source>
</evidence>
<dbReference type="AlphaFoldDB" id="A0A6C0UFB5"/>
<evidence type="ECO:0000313" key="4">
    <source>
        <dbReference type="Proteomes" id="UP000465846"/>
    </source>
</evidence>
<proteinExistence type="predicted"/>
<dbReference type="EMBL" id="CP048739">
    <property type="protein sequence ID" value="QIB73243.1"/>
    <property type="molecule type" value="Genomic_DNA"/>
</dbReference>
<evidence type="ECO:0000313" key="3">
    <source>
        <dbReference type="EMBL" id="QIB73243.1"/>
    </source>
</evidence>
<dbReference type="Proteomes" id="UP000465846">
    <property type="component" value="Chromosome"/>
</dbReference>
<keyword evidence="1" id="KW-0227">DNA damage</keyword>
<reference evidence="3 4" key="1">
    <citation type="submission" date="2020-02" db="EMBL/GenBank/DDBJ databases">
        <title>Whole genome sequence of Halogeometricum borinquense strain wsp4.</title>
        <authorList>
            <person name="Verma D.K."/>
            <person name="Gopal K."/>
            <person name="Prasad E.S."/>
        </authorList>
    </citation>
    <scope>NUCLEOTIDE SEQUENCE [LARGE SCALE GENOMIC DNA]</scope>
    <source>
        <strain evidence="4">wsp4</strain>
    </source>
</reference>
<dbReference type="SUPFAM" id="SSF48150">
    <property type="entry name" value="DNA-glycosylase"/>
    <property type="match status" value="1"/>
</dbReference>
<keyword evidence="2" id="KW-0234">DNA repair</keyword>
<dbReference type="GO" id="GO:0006307">
    <property type="term" value="P:DNA alkylation repair"/>
    <property type="evidence" value="ECO:0007669"/>
    <property type="project" value="TreeGrafter"/>
</dbReference>
<accession>A0A6C0UFB5</accession>
<sequence length="301" mass="32372">MSLSADTTLALPAAAPFDFSQSVSFLDGFSPCADGRICRDAELVTGGFAPEPFVAHLSPDGPDAVRAHVDWLRAAGDGSAVAAHLDNFLSLSDDLTPMYEAAQADEAFASVVGDLFGYHHVGFPTPFEAACWAALSQQTSIRVATELRDALVRAVGRVAVVDGTAVSLFPTPAMVRARPDEIRDAIGNERKTKSLLAAAEAFLEHDLANLTTDDLLTQLADVWGFGSWSAEFIALRGFGRMSILPSEESRLCTAVGDVYGIENATMNDVRRCADPYGDCRGYWAHYIRVWDFLGDESVSDD</sequence>
<evidence type="ECO:0000256" key="2">
    <source>
        <dbReference type="ARBA" id="ARBA00023204"/>
    </source>
</evidence>
<dbReference type="GeneID" id="44078227"/>
<dbReference type="GO" id="GO:0006285">
    <property type="term" value="P:base-excision repair, AP site formation"/>
    <property type="evidence" value="ECO:0007669"/>
    <property type="project" value="TreeGrafter"/>
</dbReference>
<organism evidence="3 4">
    <name type="scientific">Halogeometricum borinquense</name>
    <dbReference type="NCBI Taxonomy" id="60847"/>
    <lineage>
        <taxon>Archaea</taxon>
        <taxon>Methanobacteriati</taxon>
        <taxon>Methanobacteriota</taxon>
        <taxon>Stenosarchaea group</taxon>
        <taxon>Halobacteria</taxon>
        <taxon>Halobacteriales</taxon>
        <taxon>Haloferacaceae</taxon>
        <taxon>Halogeometricum</taxon>
    </lineage>
</organism>
<protein>
    <submittedName>
        <fullName evidence="3">DNA-3-methyladenine glycosylase 2 family protein</fullName>
    </submittedName>
</protein>
<gene>
    <name evidence="3" type="ORF">G3I44_02460</name>
</gene>
<dbReference type="GO" id="GO:0032131">
    <property type="term" value="F:alkylated DNA binding"/>
    <property type="evidence" value="ECO:0007669"/>
    <property type="project" value="TreeGrafter"/>
</dbReference>